<evidence type="ECO:0000313" key="8">
    <source>
        <dbReference type="EMBL" id="RDC56365.1"/>
    </source>
</evidence>
<comment type="caution">
    <text evidence="8">The sequence shown here is derived from an EMBL/GenBank/DDBJ whole genome shotgun (WGS) entry which is preliminary data.</text>
</comment>
<keyword evidence="4 7" id="KW-0812">Transmembrane</keyword>
<dbReference type="PANTHER" id="PTHR33452:SF1">
    <property type="entry name" value="INNER MEMBRANE PROTEIN YPHA-RELATED"/>
    <property type="match status" value="1"/>
</dbReference>
<evidence type="ECO:0000256" key="3">
    <source>
        <dbReference type="ARBA" id="ARBA00022475"/>
    </source>
</evidence>
<dbReference type="GO" id="GO:0005886">
    <property type="term" value="C:plasma membrane"/>
    <property type="evidence" value="ECO:0007669"/>
    <property type="project" value="UniProtKB-SubCell"/>
</dbReference>
<evidence type="ECO:0000256" key="7">
    <source>
        <dbReference type="SAM" id="Phobius"/>
    </source>
</evidence>
<dbReference type="InterPro" id="IPR032808">
    <property type="entry name" value="DoxX"/>
</dbReference>
<evidence type="ECO:0000256" key="6">
    <source>
        <dbReference type="ARBA" id="ARBA00023136"/>
    </source>
</evidence>
<protein>
    <submittedName>
        <fullName evidence="8">DoxX family protein</fullName>
    </submittedName>
</protein>
<evidence type="ECO:0000256" key="2">
    <source>
        <dbReference type="ARBA" id="ARBA00006679"/>
    </source>
</evidence>
<feature type="transmembrane region" description="Helical" evidence="7">
    <location>
        <begin position="17"/>
        <end position="36"/>
    </location>
</feature>
<evidence type="ECO:0000256" key="1">
    <source>
        <dbReference type="ARBA" id="ARBA00004651"/>
    </source>
</evidence>
<sequence length="143" mass="15481">MKKLIQQLLSSDLKSPLYNFAILFFRIAIATELILVHGLKKIGIGVSVAEVIPNPLGLPEALNNFIAITANVYLPVLVIIGLFTRPAALPALAITATGYFIVHGHDSLAERDIPFMFSVSLLMIVLLGGGKYSLDNHLSKKLS</sequence>
<evidence type="ECO:0000313" key="9">
    <source>
        <dbReference type="Proteomes" id="UP000253961"/>
    </source>
</evidence>
<keyword evidence="3" id="KW-1003">Cell membrane</keyword>
<name>A0A369PYT4_9SPHI</name>
<dbReference type="RefSeq" id="WP_115403093.1">
    <property type="nucleotide sequence ID" value="NZ_QPKV01000004.1"/>
</dbReference>
<comment type="subcellular location">
    <subcellularLocation>
        <location evidence="1">Cell membrane</location>
        <topology evidence="1">Multi-pass membrane protein</topology>
    </subcellularLocation>
</comment>
<dbReference type="Pfam" id="PF07681">
    <property type="entry name" value="DoxX"/>
    <property type="match status" value="1"/>
</dbReference>
<organism evidence="8 9">
    <name type="scientific">Pedobacter chinensis</name>
    <dbReference type="NCBI Taxonomy" id="2282421"/>
    <lineage>
        <taxon>Bacteria</taxon>
        <taxon>Pseudomonadati</taxon>
        <taxon>Bacteroidota</taxon>
        <taxon>Sphingobacteriia</taxon>
        <taxon>Sphingobacteriales</taxon>
        <taxon>Sphingobacteriaceae</taxon>
        <taxon>Pedobacter</taxon>
    </lineage>
</organism>
<reference evidence="8 9" key="1">
    <citation type="submission" date="2018-07" db="EMBL/GenBank/DDBJ databases">
        <title>Pedobacter sp. nov., isolated from soil.</title>
        <authorList>
            <person name="Zhou L.Y."/>
            <person name="Du Z.J."/>
        </authorList>
    </citation>
    <scope>NUCLEOTIDE SEQUENCE [LARGE SCALE GENOMIC DNA]</scope>
    <source>
        <strain evidence="8 9">JDX94</strain>
    </source>
</reference>
<dbReference type="PANTHER" id="PTHR33452">
    <property type="entry name" value="OXIDOREDUCTASE CATD-RELATED"/>
    <property type="match status" value="1"/>
</dbReference>
<keyword evidence="6 7" id="KW-0472">Membrane</keyword>
<feature type="transmembrane region" description="Helical" evidence="7">
    <location>
        <begin position="113"/>
        <end position="134"/>
    </location>
</feature>
<evidence type="ECO:0000256" key="5">
    <source>
        <dbReference type="ARBA" id="ARBA00022989"/>
    </source>
</evidence>
<dbReference type="OrthoDB" id="9813193at2"/>
<dbReference type="Proteomes" id="UP000253961">
    <property type="component" value="Unassembled WGS sequence"/>
</dbReference>
<keyword evidence="9" id="KW-1185">Reference proteome</keyword>
<comment type="similarity">
    <text evidence="2">Belongs to the DoxX family.</text>
</comment>
<dbReference type="InterPro" id="IPR051907">
    <property type="entry name" value="DoxX-like_oxidoreductase"/>
</dbReference>
<keyword evidence="5 7" id="KW-1133">Transmembrane helix</keyword>
<evidence type="ECO:0000256" key="4">
    <source>
        <dbReference type="ARBA" id="ARBA00022692"/>
    </source>
</evidence>
<dbReference type="AlphaFoldDB" id="A0A369PYT4"/>
<accession>A0A369PYT4</accession>
<dbReference type="EMBL" id="QPKV01000004">
    <property type="protein sequence ID" value="RDC56365.1"/>
    <property type="molecule type" value="Genomic_DNA"/>
</dbReference>
<gene>
    <name evidence="8" type="ORF">DU508_12230</name>
</gene>
<proteinExistence type="inferred from homology"/>
<feature type="transmembrane region" description="Helical" evidence="7">
    <location>
        <begin position="72"/>
        <end position="101"/>
    </location>
</feature>